<sequence length="417" mass="46870">MSNRVQKVKVEQLQVGNYIKLPISWRDHPFMFNSFLIKKQEQIALLKRLRLPHVLVDTQRSTQGILSTPAVPNLADSQDELTKLTAKLEQEKQAGIQELKEFRKSFKKHEREYADSISQLRTVNNKLPSRTKEAIQASKALVDQMTASLLKGSQVSLHLVNDDVTSGDPSYHQLNVTVLAMMLARQVGMTEEQIKEIGLGAMLHDCGKQMMPAALFSKKQPTLTERKERQRHTNLGYELLRAQPSISRSVSAMVSQHHEYLDGSGYPRGLKGSAIEPLAQLIAVVDLYDTLCHPDNPKQARPPGIVLGLMYKSFKEKLNTHYVQQFIKMMGVYPPGSIVQLSTKEFAMVTEVDSGNLLAPKVLVYDPSVPRQQAASVAIDGKEIKIERSLLASNLSPEALSYLSPRDRMTYFYDSQN</sequence>
<dbReference type="PANTHER" id="PTHR43155:SF2">
    <property type="entry name" value="CYCLIC DI-GMP PHOSPHODIESTERASE PA4108"/>
    <property type="match status" value="1"/>
</dbReference>
<dbReference type="AlphaFoldDB" id="A0A4U1BG12"/>
<keyword evidence="3" id="KW-1185">Reference proteome</keyword>
<dbReference type="OrthoDB" id="9764808at2"/>
<evidence type="ECO:0000313" key="2">
    <source>
        <dbReference type="EMBL" id="TKB49645.1"/>
    </source>
</evidence>
<dbReference type="Pfam" id="PF11871">
    <property type="entry name" value="DUF3391"/>
    <property type="match status" value="1"/>
</dbReference>
<organism evidence="2 3">
    <name type="scientific">Ferrimonas aestuarii</name>
    <dbReference type="NCBI Taxonomy" id="2569539"/>
    <lineage>
        <taxon>Bacteria</taxon>
        <taxon>Pseudomonadati</taxon>
        <taxon>Pseudomonadota</taxon>
        <taxon>Gammaproteobacteria</taxon>
        <taxon>Alteromonadales</taxon>
        <taxon>Ferrimonadaceae</taxon>
        <taxon>Ferrimonas</taxon>
    </lineage>
</organism>
<dbReference type="Proteomes" id="UP000305675">
    <property type="component" value="Unassembled WGS sequence"/>
</dbReference>
<reference evidence="2 3" key="1">
    <citation type="submission" date="2019-04" db="EMBL/GenBank/DDBJ databases">
        <authorList>
            <person name="Hwang J.C."/>
        </authorList>
    </citation>
    <scope>NUCLEOTIDE SEQUENCE [LARGE SCALE GENOMIC DNA]</scope>
    <source>
        <strain evidence="2 3">IMCC35002</strain>
    </source>
</reference>
<dbReference type="Gene3D" id="1.10.3210.10">
    <property type="entry name" value="Hypothetical protein af1432"/>
    <property type="match status" value="1"/>
</dbReference>
<dbReference type="RefSeq" id="WP_136865218.1">
    <property type="nucleotide sequence ID" value="NZ_SWCJ01000025.1"/>
</dbReference>
<dbReference type="CDD" id="cd00077">
    <property type="entry name" value="HDc"/>
    <property type="match status" value="1"/>
</dbReference>
<evidence type="ECO:0000313" key="3">
    <source>
        <dbReference type="Proteomes" id="UP000305675"/>
    </source>
</evidence>
<dbReference type="PROSITE" id="PS51832">
    <property type="entry name" value="HD_GYP"/>
    <property type="match status" value="1"/>
</dbReference>
<dbReference type="Pfam" id="PF13487">
    <property type="entry name" value="HD_5"/>
    <property type="match status" value="1"/>
</dbReference>
<dbReference type="EMBL" id="SWCJ01000025">
    <property type="protein sequence ID" value="TKB49645.1"/>
    <property type="molecule type" value="Genomic_DNA"/>
</dbReference>
<gene>
    <name evidence="2" type="ORF">FCL42_20075</name>
</gene>
<comment type="caution">
    <text evidence="2">The sequence shown here is derived from an EMBL/GenBank/DDBJ whole genome shotgun (WGS) entry which is preliminary data.</text>
</comment>
<evidence type="ECO:0000259" key="1">
    <source>
        <dbReference type="PROSITE" id="PS51832"/>
    </source>
</evidence>
<feature type="domain" description="HD-GYP" evidence="1">
    <location>
        <begin position="147"/>
        <end position="342"/>
    </location>
</feature>
<dbReference type="GO" id="GO:0008081">
    <property type="term" value="F:phosphoric diester hydrolase activity"/>
    <property type="evidence" value="ECO:0007669"/>
    <property type="project" value="UniProtKB-ARBA"/>
</dbReference>
<dbReference type="InterPro" id="IPR003607">
    <property type="entry name" value="HD/PDEase_dom"/>
</dbReference>
<name>A0A4U1BG12_9GAMM</name>
<dbReference type="PANTHER" id="PTHR43155">
    <property type="entry name" value="CYCLIC DI-GMP PHOSPHODIESTERASE PA4108-RELATED"/>
    <property type="match status" value="1"/>
</dbReference>
<dbReference type="InterPro" id="IPR021812">
    <property type="entry name" value="DUF3391"/>
</dbReference>
<proteinExistence type="predicted"/>
<protein>
    <submittedName>
        <fullName evidence="2">DUF3391 domain-containing protein</fullName>
    </submittedName>
</protein>
<accession>A0A4U1BG12</accession>
<dbReference type="SMART" id="SM00471">
    <property type="entry name" value="HDc"/>
    <property type="match status" value="1"/>
</dbReference>
<dbReference type="InterPro" id="IPR037522">
    <property type="entry name" value="HD_GYP_dom"/>
</dbReference>
<dbReference type="SUPFAM" id="SSF109604">
    <property type="entry name" value="HD-domain/PDEase-like"/>
    <property type="match status" value="1"/>
</dbReference>